<dbReference type="PANTHER" id="PTHR10579:SF43">
    <property type="entry name" value="ZINC FINGER (C3HC4-TYPE RING FINGER) FAMILY PROTEIN"/>
    <property type="match status" value="1"/>
</dbReference>
<dbReference type="Proteomes" id="UP000317043">
    <property type="component" value="Unassembled WGS sequence"/>
</dbReference>
<dbReference type="EMBL" id="VFOW01000001">
    <property type="protein sequence ID" value="TQL78299.1"/>
    <property type="molecule type" value="Genomic_DNA"/>
</dbReference>
<dbReference type="InterPro" id="IPR051266">
    <property type="entry name" value="CLCR"/>
</dbReference>
<dbReference type="InterPro" id="IPR022156">
    <property type="entry name" value="Uncharacterised_YfbK_N"/>
</dbReference>
<evidence type="ECO:0000313" key="3">
    <source>
        <dbReference type="EMBL" id="TQL78299.1"/>
    </source>
</evidence>
<dbReference type="InParanoid" id="A0A543B0F2"/>
<feature type="region of interest" description="Disordered" evidence="1">
    <location>
        <begin position="1"/>
        <end position="26"/>
    </location>
</feature>
<dbReference type="RefSeq" id="WP_170183364.1">
    <property type="nucleotide sequence ID" value="NZ_JBHTGS010000004.1"/>
</dbReference>
<keyword evidence="4" id="KW-1185">Reference proteome</keyword>
<dbReference type="InterPro" id="IPR021908">
    <property type="entry name" value="YfbK_C"/>
</dbReference>
<proteinExistence type="predicted"/>
<evidence type="ECO:0000259" key="2">
    <source>
        <dbReference type="PROSITE" id="PS50234"/>
    </source>
</evidence>
<dbReference type="PROSITE" id="PS50234">
    <property type="entry name" value="VWFA"/>
    <property type="match status" value="1"/>
</dbReference>
<comment type="caution">
    <text evidence="3">The sequence shown here is derived from an EMBL/GenBank/DDBJ whole genome shotgun (WGS) entry which is preliminary data.</text>
</comment>
<dbReference type="Gene3D" id="3.40.50.410">
    <property type="entry name" value="von Willebrand factor, type A domain"/>
    <property type="match status" value="1"/>
</dbReference>
<organism evidence="3 4">
    <name type="scientific">Stackebrandtia endophytica</name>
    <dbReference type="NCBI Taxonomy" id="1496996"/>
    <lineage>
        <taxon>Bacteria</taxon>
        <taxon>Bacillati</taxon>
        <taxon>Actinomycetota</taxon>
        <taxon>Actinomycetes</taxon>
        <taxon>Glycomycetales</taxon>
        <taxon>Glycomycetaceae</taxon>
        <taxon>Stackebrandtia</taxon>
    </lineage>
</organism>
<gene>
    <name evidence="3" type="ORF">FB566_3882</name>
</gene>
<dbReference type="Pfam" id="PF00092">
    <property type="entry name" value="VWA"/>
    <property type="match status" value="1"/>
</dbReference>
<protein>
    <submittedName>
        <fullName evidence="3">Ca-activated chloride channel family protein</fullName>
    </submittedName>
</protein>
<dbReference type="PANTHER" id="PTHR10579">
    <property type="entry name" value="CALCIUM-ACTIVATED CHLORIDE CHANNEL REGULATOR"/>
    <property type="match status" value="1"/>
</dbReference>
<dbReference type="AlphaFoldDB" id="A0A543B0F2"/>
<reference evidence="3 4" key="1">
    <citation type="submission" date="2019-06" db="EMBL/GenBank/DDBJ databases">
        <title>Sequencing the genomes of 1000 actinobacteria strains.</title>
        <authorList>
            <person name="Klenk H.-P."/>
        </authorList>
    </citation>
    <scope>NUCLEOTIDE SEQUENCE [LARGE SCALE GENOMIC DNA]</scope>
    <source>
        <strain evidence="3 4">DSM 45928</strain>
    </source>
</reference>
<dbReference type="SMART" id="SM00327">
    <property type="entry name" value="VWA"/>
    <property type="match status" value="1"/>
</dbReference>
<dbReference type="InterPro" id="IPR002035">
    <property type="entry name" value="VWF_A"/>
</dbReference>
<evidence type="ECO:0000313" key="4">
    <source>
        <dbReference type="Proteomes" id="UP000317043"/>
    </source>
</evidence>
<dbReference type="InterPro" id="IPR036465">
    <property type="entry name" value="vWFA_dom_sf"/>
</dbReference>
<sequence>MRTIPVLSRRSPNPCHGTIAGGRTDTSVRRRPGRLLAGASLAAVMALSACSVGAPDGGSAEYAVDADQAAPDSEPVPTDQDNLSTFAVDIDTASYEYARQAITNGWLPESENIRPEEFVNYFRQDYSEPADDGFTVTVDGTRTPEWYTTTDQPTHLVRVGLQTRTEPEDERSDAHLTFVIDTSGSMEGEERLPVVKESLRTLVDQLRPTDAIAIVTYSDQAQVVQPMTDVADRAQIHSAIESLAVAGSTNMEEGLALGYQVASEGFGADAINRVILLSDGLANTGSTEHEQILATARDKAAEGITLLCVGVGMGYGDNLMEQLADNGDGFAVYFSTATQARKLFVEQLAATLAVRAKDAKVQVTFDPEVVESYRLIGFENRAVADEDFTDDSVDGGEVGPGHSVTALYAVTVAADATGSVLSAAVRWLDPDTGAASQAEGAAELADTDVDIDAASQRLAVDLIAAAFAEALRGNDVATGLDLAALAEQAERLAGATEDAEVVELAELISAAQALRE</sequence>
<accession>A0A543B0F2</accession>
<feature type="domain" description="VWFA" evidence="2">
    <location>
        <begin position="175"/>
        <end position="352"/>
    </location>
</feature>
<dbReference type="Pfam" id="PF12034">
    <property type="entry name" value="YfbK_C"/>
    <property type="match status" value="1"/>
</dbReference>
<dbReference type="Pfam" id="PF12450">
    <property type="entry name" value="vWF_A"/>
    <property type="match status" value="1"/>
</dbReference>
<evidence type="ECO:0000256" key="1">
    <source>
        <dbReference type="SAM" id="MobiDB-lite"/>
    </source>
</evidence>
<name>A0A543B0F2_9ACTN</name>
<dbReference type="SUPFAM" id="SSF53300">
    <property type="entry name" value="vWA-like"/>
    <property type="match status" value="1"/>
</dbReference>